<comment type="caution">
    <text evidence="2">The sequence shown here is derived from an EMBL/GenBank/DDBJ whole genome shotgun (WGS) entry which is preliminary data.</text>
</comment>
<name>A0A6M0II96_9BACT</name>
<dbReference type="AlphaFoldDB" id="A0A6M0II96"/>
<accession>A0A6M0II96</accession>
<protein>
    <recommendedName>
        <fullName evidence="4">TFIIB-type zinc ribbon-containing protein</fullName>
    </recommendedName>
</protein>
<dbReference type="EMBL" id="JAAGNZ010000001">
    <property type="protein sequence ID" value="NEU67996.1"/>
    <property type="molecule type" value="Genomic_DNA"/>
</dbReference>
<proteinExistence type="predicted"/>
<keyword evidence="1" id="KW-1133">Transmembrane helix</keyword>
<reference evidence="2 3" key="1">
    <citation type="submission" date="2020-02" db="EMBL/GenBank/DDBJ databases">
        <title>Draft genome sequence of two Spirosoma agri KCTC 52727 and Spirosoma terrae KCTC 52035.</title>
        <authorList>
            <person name="Rojas J."/>
            <person name="Ambika Manirajan B."/>
            <person name="Ratering S."/>
            <person name="Suarez C."/>
            <person name="Schnell S."/>
        </authorList>
    </citation>
    <scope>NUCLEOTIDE SEQUENCE [LARGE SCALE GENOMIC DNA]</scope>
    <source>
        <strain evidence="2 3">KCTC 52727</strain>
    </source>
</reference>
<gene>
    <name evidence="2" type="ORF">GK091_13980</name>
</gene>
<feature type="transmembrane region" description="Helical" evidence="1">
    <location>
        <begin position="340"/>
        <end position="360"/>
    </location>
</feature>
<organism evidence="2 3">
    <name type="scientific">Spirosoma agri</name>
    <dbReference type="NCBI Taxonomy" id="1987381"/>
    <lineage>
        <taxon>Bacteria</taxon>
        <taxon>Pseudomonadati</taxon>
        <taxon>Bacteroidota</taxon>
        <taxon>Cytophagia</taxon>
        <taxon>Cytophagales</taxon>
        <taxon>Cytophagaceae</taxon>
        <taxon>Spirosoma</taxon>
    </lineage>
</organism>
<evidence type="ECO:0008006" key="4">
    <source>
        <dbReference type="Google" id="ProtNLM"/>
    </source>
</evidence>
<evidence type="ECO:0000313" key="3">
    <source>
        <dbReference type="Proteomes" id="UP000477386"/>
    </source>
</evidence>
<evidence type="ECO:0000313" key="2">
    <source>
        <dbReference type="EMBL" id="NEU67996.1"/>
    </source>
</evidence>
<keyword evidence="3" id="KW-1185">Reference proteome</keyword>
<keyword evidence="1" id="KW-0812">Transmembrane</keyword>
<keyword evidence="1" id="KW-0472">Membrane</keyword>
<dbReference type="Proteomes" id="UP000477386">
    <property type="component" value="Unassembled WGS sequence"/>
</dbReference>
<evidence type="ECO:0000256" key="1">
    <source>
        <dbReference type="SAM" id="Phobius"/>
    </source>
</evidence>
<sequence length="363" mass="40737">MPPTDLFRVPCPTCGSQMRFSAEKQQLSCDHCGGTQAIPFTKEKLEERPLNGYQVENQLLPNAPTEEKRVFACPNCGARTTVNSDVPTITCAFCGTKNVNPEARKTRLIEPAGVLPFRISHEQAIERFRSWVGDDFLAPSDLKAGAMPDNFRGIYIPFWTFDAQAYSNWQGEAGFHYYVTVQVPDGKGGTMNQQEQRVRWESRSGSHAGFYDDILIMASKQLESQTDTVAEASSYTLTDVVDYDPRFLLGWDAEVYSIDLPESARQAEANIHEREENACASELGGDVQRGLRVDTQLSDQTFKHILLPLWICAYMYNGKAYRFLVNGQTGRIAGERPKSAWKIAFLVAGILLLILFFYAISKK</sequence>
<dbReference type="RefSeq" id="WP_164039098.1">
    <property type="nucleotide sequence ID" value="NZ_JAAGNZ010000001.1"/>
</dbReference>